<dbReference type="SUPFAM" id="SSF57863">
    <property type="entry name" value="ArfGap/RecO-like zinc finger"/>
    <property type="match status" value="1"/>
</dbReference>
<feature type="region of interest" description="Disordered" evidence="6">
    <location>
        <begin position="357"/>
        <end position="379"/>
    </location>
</feature>
<keyword evidence="4" id="KW-0862">Zinc</keyword>
<dbReference type="InterPro" id="IPR001164">
    <property type="entry name" value="ArfGAP_dom"/>
</dbReference>
<dbReference type="GO" id="GO:0005096">
    <property type="term" value="F:GTPase activator activity"/>
    <property type="evidence" value="ECO:0007669"/>
    <property type="project" value="UniProtKB-KW"/>
</dbReference>
<feature type="compositionally biased region" description="Basic and acidic residues" evidence="6">
    <location>
        <begin position="370"/>
        <end position="379"/>
    </location>
</feature>
<proteinExistence type="predicted"/>
<dbReference type="PRINTS" id="PR00405">
    <property type="entry name" value="REVINTRACTNG"/>
</dbReference>
<evidence type="ECO:0000256" key="6">
    <source>
        <dbReference type="SAM" id="MobiDB-lite"/>
    </source>
</evidence>
<sequence length="408" mass="43567">MEALDAQTFAQVDEKGFVPDEVRNTFFRKLRMKTDNRTCFECPARNPTWNSLTYGVYLCLECSGEHRRKGVHLSFVRSVELDRFSPDQMVQMALGGNAKAWNYFKTHGMGKTSDGGRAIDYNSKIAQRYKQELEKSTKETCAKMSIACKATTQAPPAKADPIDEATDFAFALPSTPTNLQSFKSAPAVVQSTPAVAPPSMQPKPVAAAPASVVIRRVAAEPAPTQSATPGSGVAAAAAAAPLAKPTGFASSKQMAKQIEFDFDFDELEAEASKPAPAPAPKPAAAPALSSSASAPAATPAPSQAYSASAVEKNSSNRFGKSKAISSEDFFGDLAMESASQRVEREERYNKFSSASAISSSSFFGDGDPDDPLRRGEPDNWKAAASDYAKVGLSKGAELLTTYLNKVRD</sequence>
<reference evidence="8" key="1">
    <citation type="submission" date="2021-01" db="EMBL/GenBank/DDBJ databases">
        <authorList>
            <person name="Corre E."/>
            <person name="Pelletier E."/>
            <person name="Niang G."/>
            <person name="Scheremetjew M."/>
            <person name="Finn R."/>
            <person name="Kale V."/>
            <person name="Holt S."/>
            <person name="Cochrane G."/>
            <person name="Meng A."/>
            <person name="Brown T."/>
            <person name="Cohen L."/>
        </authorList>
    </citation>
    <scope>NUCLEOTIDE SEQUENCE</scope>
    <source>
        <strain evidence="8">Pbaha01</strain>
    </source>
</reference>
<gene>
    <name evidence="8" type="ORF">PBAH0796_LOCUS28471</name>
</gene>
<evidence type="ECO:0000256" key="2">
    <source>
        <dbReference type="ARBA" id="ARBA00022723"/>
    </source>
</evidence>
<keyword evidence="1" id="KW-0343">GTPase activation</keyword>
<evidence type="ECO:0000259" key="7">
    <source>
        <dbReference type="PROSITE" id="PS50115"/>
    </source>
</evidence>
<dbReference type="PROSITE" id="PS50115">
    <property type="entry name" value="ARFGAP"/>
    <property type="match status" value="1"/>
</dbReference>
<dbReference type="SMART" id="SM00105">
    <property type="entry name" value="ArfGap"/>
    <property type="match status" value="1"/>
</dbReference>
<dbReference type="InterPro" id="IPR038508">
    <property type="entry name" value="ArfGAP_dom_sf"/>
</dbReference>
<dbReference type="PANTHER" id="PTHR45686:SF4">
    <property type="entry name" value="ADP-RIBOSYLATION FACTOR GTPASE ACTIVATING PROTEIN 3, ISOFORM H"/>
    <property type="match status" value="1"/>
</dbReference>
<organism evidence="8">
    <name type="scientific">Pyrodinium bahamense</name>
    <dbReference type="NCBI Taxonomy" id="73915"/>
    <lineage>
        <taxon>Eukaryota</taxon>
        <taxon>Sar</taxon>
        <taxon>Alveolata</taxon>
        <taxon>Dinophyceae</taxon>
        <taxon>Gonyaulacales</taxon>
        <taxon>Pyrocystaceae</taxon>
        <taxon>Pyrodinium</taxon>
    </lineage>
</organism>
<feature type="compositionally biased region" description="Low complexity" evidence="6">
    <location>
        <begin position="284"/>
        <end position="300"/>
    </location>
</feature>
<dbReference type="GO" id="GO:0000139">
    <property type="term" value="C:Golgi membrane"/>
    <property type="evidence" value="ECO:0007669"/>
    <property type="project" value="GOC"/>
</dbReference>
<dbReference type="Pfam" id="PF01412">
    <property type="entry name" value="ArfGap"/>
    <property type="match status" value="1"/>
</dbReference>
<evidence type="ECO:0000256" key="4">
    <source>
        <dbReference type="ARBA" id="ARBA00022833"/>
    </source>
</evidence>
<accession>A0A7S0B743</accession>
<protein>
    <recommendedName>
        <fullName evidence="7">Arf-GAP domain-containing protein</fullName>
    </recommendedName>
</protein>
<evidence type="ECO:0000256" key="3">
    <source>
        <dbReference type="ARBA" id="ARBA00022771"/>
    </source>
</evidence>
<keyword evidence="2" id="KW-0479">Metal-binding</keyword>
<dbReference type="PANTHER" id="PTHR45686">
    <property type="entry name" value="ADP-RIBOSYLATION FACTOR GTPASE ACTIVATING PROTEIN 3, ISOFORM H-RELATED"/>
    <property type="match status" value="1"/>
</dbReference>
<name>A0A7S0B743_9DINO</name>
<dbReference type="Gene3D" id="1.10.220.150">
    <property type="entry name" value="Arf GTPase activating protein"/>
    <property type="match status" value="1"/>
</dbReference>
<feature type="domain" description="Arf-GAP" evidence="7">
    <location>
        <begin position="24"/>
        <end position="133"/>
    </location>
</feature>
<dbReference type="GO" id="GO:0008270">
    <property type="term" value="F:zinc ion binding"/>
    <property type="evidence" value="ECO:0007669"/>
    <property type="project" value="UniProtKB-KW"/>
</dbReference>
<feature type="region of interest" description="Disordered" evidence="6">
    <location>
        <begin position="270"/>
        <end position="300"/>
    </location>
</feature>
<evidence type="ECO:0000256" key="1">
    <source>
        <dbReference type="ARBA" id="ARBA00022468"/>
    </source>
</evidence>
<dbReference type="EMBL" id="HBEG01046826">
    <property type="protein sequence ID" value="CAD8384783.1"/>
    <property type="molecule type" value="Transcribed_RNA"/>
</dbReference>
<dbReference type="InterPro" id="IPR037278">
    <property type="entry name" value="ARFGAP/RecO"/>
</dbReference>
<evidence type="ECO:0000256" key="5">
    <source>
        <dbReference type="PROSITE-ProRule" id="PRU00288"/>
    </source>
</evidence>
<dbReference type="CDD" id="cd08831">
    <property type="entry name" value="ArfGap_ArfGap2_3_like"/>
    <property type="match status" value="1"/>
</dbReference>
<keyword evidence="3 5" id="KW-0863">Zinc-finger</keyword>
<dbReference type="AlphaFoldDB" id="A0A7S0B743"/>
<evidence type="ECO:0000313" key="8">
    <source>
        <dbReference type="EMBL" id="CAD8384783.1"/>
    </source>
</evidence>
<dbReference type="GO" id="GO:0048205">
    <property type="term" value="P:COPI coating of Golgi vesicle"/>
    <property type="evidence" value="ECO:0007669"/>
    <property type="project" value="TreeGrafter"/>
</dbReference>